<evidence type="ECO:0000313" key="1">
    <source>
        <dbReference type="EMBL" id="KAL0571591.1"/>
    </source>
</evidence>
<keyword evidence="2" id="KW-1185">Reference proteome</keyword>
<gene>
    <name evidence="1" type="ORF">V5O48_010371</name>
</gene>
<sequence>MNKLVVLPYTPLLNRSILHSPRQSLPLLPWLRHPSRLLPRPIPPFPFLGIRYRLASHPRALQQLFGCDPFNADVQPYGVHGLQYAQQVITISEDGKNALANGDGAVGDPASLGVAALMFGRSILMYREAADRQLNFVVNEAPGYWNGAISHRVEGPELWADFTYMAPPSIAYYGVITNNLSLLQQSVDQCRLYRQILSERVGGKSSNVAAERISQVADPE</sequence>
<dbReference type="PANTHER" id="PTHR41814">
    <property type="entry name" value="EXPRESSED PROTEIN"/>
    <property type="match status" value="1"/>
</dbReference>
<dbReference type="Gene3D" id="1.50.10.10">
    <property type="match status" value="1"/>
</dbReference>
<dbReference type="PANTHER" id="PTHR41814:SF1">
    <property type="entry name" value="CELLULASE"/>
    <property type="match status" value="1"/>
</dbReference>
<reference evidence="1 2" key="1">
    <citation type="submission" date="2024-02" db="EMBL/GenBank/DDBJ databases">
        <title>A draft genome for the cacao thread blight pathogen Marasmius crinis-equi.</title>
        <authorList>
            <person name="Cohen S.P."/>
            <person name="Baruah I.K."/>
            <person name="Amoako-Attah I."/>
            <person name="Bukari Y."/>
            <person name="Meinhardt L.W."/>
            <person name="Bailey B.A."/>
        </authorList>
    </citation>
    <scope>NUCLEOTIDE SEQUENCE [LARGE SCALE GENOMIC DNA]</scope>
    <source>
        <strain evidence="1 2">GH-76</strain>
    </source>
</reference>
<dbReference type="EMBL" id="JBAHYK010000744">
    <property type="protein sequence ID" value="KAL0571591.1"/>
    <property type="molecule type" value="Genomic_DNA"/>
</dbReference>
<proteinExistence type="predicted"/>
<name>A0ABR3F8I0_9AGAR</name>
<comment type="caution">
    <text evidence="1">The sequence shown here is derived from an EMBL/GenBank/DDBJ whole genome shotgun (WGS) entry which is preliminary data.</text>
</comment>
<dbReference type="InterPro" id="IPR012341">
    <property type="entry name" value="6hp_glycosidase-like_sf"/>
</dbReference>
<protein>
    <submittedName>
        <fullName evidence="1">Uncharacterized protein</fullName>
    </submittedName>
</protein>
<organism evidence="1 2">
    <name type="scientific">Marasmius crinis-equi</name>
    <dbReference type="NCBI Taxonomy" id="585013"/>
    <lineage>
        <taxon>Eukaryota</taxon>
        <taxon>Fungi</taxon>
        <taxon>Dikarya</taxon>
        <taxon>Basidiomycota</taxon>
        <taxon>Agaricomycotina</taxon>
        <taxon>Agaricomycetes</taxon>
        <taxon>Agaricomycetidae</taxon>
        <taxon>Agaricales</taxon>
        <taxon>Marasmiineae</taxon>
        <taxon>Marasmiaceae</taxon>
        <taxon>Marasmius</taxon>
    </lineage>
</organism>
<dbReference type="Proteomes" id="UP001465976">
    <property type="component" value="Unassembled WGS sequence"/>
</dbReference>
<accession>A0ABR3F8I0</accession>
<evidence type="ECO:0000313" key="2">
    <source>
        <dbReference type="Proteomes" id="UP001465976"/>
    </source>
</evidence>